<dbReference type="InterPro" id="IPR052756">
    <property type="entry name" value="Alkyne_AA_exporter"/>
</dbReference>
<reference evidence="5" key="2">
    <citation type="submission" date="2014-09" db="EMBL/GenBank/DDBJ databases">
        <authorList>
            <person name="Illeghems K.G."/>
        </authorList>
    </citation>
    <scope>NUCLEOTIDE SEQUENCE [LARGE SCALE GENOMIC DNA]</scope>
    <source>
        <strain evidence="5">LMG 23848T</strain>
    </source>
</reference>
<keyword evidence="1" id="KW-0472">Membrane</keyword>
<dbReference type="GO" id="GO:0016020">
    <property type="term" value="C:membrane"/>
    <property type="evidence" value="ECO:0007669"/>
    <property type="project" value="InterPro"/>
</dbReference>
<evidence type="ECO:0000313" key="5">
    <source>
        <dbReference type="Proteomes" id="UP000068250"/>
    </source>
</evidence>
<feature type="transmembrane region" description="Helical" evidence="1">
    <location>
        <begin position="42"/>
        <end position="61"/>
    </location>
</feature>
<feature type="transmembrane region" description="Helical" evidence="1">
    <location>
        <begin position="246"/>
        <end position="264"/>
    </location>
</feature>
<keyword evidence="6" id="KW-1185">Reference proteome</keyword>
<protein>
    <submittedName>
        <fullName evidence="4">EamA family transporter</fullName>
    </submittedName>
</protein>
<dbReference type="InterPro" id="IPR037185">
    <property type="entry name" value="EmrE-like"/>
</dbReference>
<dbReference type="InterPro" id="IPR000620">
    <property type="entry name" value="EamA_dom"/>
</dbReference>
<dbReference type="SUPFAM" id="SSF103481">
    <property type="entry name" value="Multidrug resistance efflux transporter EmrE"/>
    <property type="match status" value="2"/>
</dbReference>
<dbReference type="Proteomes" id="UP000068250">
    <property type="component" value="Chromosome I"/>
</dbReference>
<name>A0A0U5F0U9_9PROT</name>
<sequence length="305" mass="31984">MTHAEAAPRNVPGLAVCAAILSWASAYPLVRMALIYVPPVPLAALRYAVAALVVLGWFCVCRPACPQWRDMPRFLLCGAVGIALYNILFNTGEQTVSAGATSLLINFAPFMSAFVAVVFLGETLPLWGWVGSVISFTGIVLIGSEQPGGFGFGSGAMDVLAAAFCSALYFLLQQPLVARYGALASTAWILLIGAVVLLPWVPTGVMALQGKGAWPWCLAILLGFFPAVLGYAAWAHVVGQIGVARSSGFLYLLAPTTLVLAYGMTGEVPALKTLLGGAVVMAGVVLMQTYGRPRPIPVVLPDGQT</sequence>
<feature type="transmembrane region" description="Helical" evidence="1">
    <location>
        <begin position="126"/>
        <end position="144"/>
    </location>
</feature>
<dbReference type="Pfam" id="PF00892">
    <property type="entry name" value="EamA"/>
    <property type="match status" value="2"/>
</dbReference>
<dbReference type="EMBL" id="WOTE01000005">
    <property type="protein sequence ID" value="NHO40015.1"/>
    <property type="molecule type" value="Genomic_DNA"/>
</dbReference>
<keyword evidence="1" id="KW-1133">Transmembrane helix</keyword>
<dbReference type="PANTHER" id="PTHR12715:SF4">
    <property type="entry name" value="EAMA DOMAIN-CONTAINING PROTEIN"/>
    <property type="match status" value="1"/>
</dbReference>
<evidence type="ECO:0000256" key="1">
    <source>
        <dbReference type="SAM" id="Phobius"/>
    </source>
</evidence>
<feature type="transmembrane region" description="Helical" evidence="1">
    <location>
        <begin position="270"/>
        <end position="287"/>
    </location>
</feature>
<gene>
    <name evidence="3" type="ORF">AGA_523</name>
    <name evidence="4" type="ORF">GOB80_10065</name>
</gene>
<feature type="transmembrane region" description="Helical" evidence="1">
    <location>
        <begin position="179"/>
        <end position="201"/>
    </location>
</feature>
<evidence type="ECO:0000313" key="4">
    <source>
        <dbReference type="EMBL" id="NHO40015.1"/>
    </source>
</evidence>
<feature type="transmembrane region" description="Helical" evidence="1">
    <location>
        <begin position="150"/>
        <end position="172"/>
    </location>
</feature>
<reference evidence="3" key="1">
    <citation type="submission" date="2014-09" db="EMBL/GenBank/DDBJ databases">
        <authorList>
            <person name="Magalhaes I.L.F."/>
            <person name="Oliveira U."/>
            <person name="Santos F.R."/>
            <person name="Vidigal T.H.D.A."/>
            <person name="Brescovit A.D."/>
            <person name="Santos A.J."/>
        </authorList>
    </citation>
    <scope>NUCLEOTIDE SEQUENCE</scope>
    <source>
        <strain evidence="3">LMG 23848T</strain>
    </source>
</reference>
<dbReference type="AlphaFoldDB" id="A0A0U5F0U9"/>
<dbReference type="STRING" id="431306.AGA_523"/>
<feature type="transmembrane region" description="Helical" evidence="1">
    <location>
        <begin position="98"/>
        <end position="119"/>
    </location>
</feature>
<proteinExistence type="predicted"/>
<organism evidence="3 5">
    <name type="scientific">Acetobacter ghanensis</name>
    <dbReference type="NCBI Taxonomy" id="431306"/>
    <lineage>
        <taxon>Bacteria</taxon>
        <taxon>Pseudomonadati</taxon>
        <taxon>Pseudomonadota</taxon>
        <taxon>Alphaproteobacteria</taxon>
        <taxon>Acetobacterales</taxon>
        <taxon>Acetobacteraceae</taxon>
        <taxon>Acetobacter</taxon>
    </lineage>
</organism>
<feature type="domain" description="EamA" evidence="2">
    <location>
        <begin position="14"/>
        <end position="142"/>
    </location>
</feature>
<evidence type="ECO:0000259" key="2">
    <source>
        <dbReference type="Pfam" id="PF00892"/>
    </source>
</evidence>
<dbReference type="PANTHER" id="PTHR12715">
    <property type="entry name" value="TRANSPORTER, DRUG/METABOLITE EXPORTER FAMILY"/>
    <property type="match status" value="1"/>
</dbReference>
<dbReference type="EMBL" id="LN609302">
    <property type="protein sequence ID" value="CEF53994.1"/>
    <property type="molecule type" value="Genomic_DNA"/>
</dbReference>
<dbReference type="OrthoDB" id="9809509at2"/>
<evidence type="ECO:0000313" key="3">
    <source>
        <dbReference type="EMBL" id="CEF53994.1"/>
    </source>
</evidence>
<reference evidence="4 6" key="3">
    <citation type="journal article" date="2020" name="Int. J. Syst. Evol. Microbiol.">
        <title>Novel acetic acid bacteria from cider fermentations: Acetobacter conturbans sp. nov. and Acetobacter fallax sp. nov.</title>
        <authorList>
            <person name="Sombolestani A.S."/>
            <person name="Cleenwerck I."/>
            <person name="Cnockaert M."/>
            <person name="Borremans W."/>
            <person name="Wieme A.D."/>
            <person name="De Vuyst L."/>
            <person name="Vandamme P."/>
        </authorList>
    </citation>
    <scope>NUCLEOTIDE SEQUENCE [LARGE SCALE GENOMIC DNA]</scope>
    <source>
        <strain evidence="4 6">LMG 23848</strain>
    </source>
</reference>
<dbReference type="RefSeq" id="WP_059022826.1">
    <property type="nucleotide sequence ID" value="NZ_LN609302.1"/>
</dbReference>
<accession>A0A0U5F0U9</accession>
<evidence type="ECO:0000313" key="6">
    <source>
        <dbReference type="Proteomes" id="UP000657200"/>
    </source>
</evidence>
<feature type="domain" description="EamA" evidence="2">
    <location>
        <begin position="155"/>
        <end position="287"/>
    </location>
</feature>
<dbReference type="PATRIC" id="fig|431306.5.peg.499"/>
<feature type="transmembrane region" description="Helical" evidence="1">
    <location>
        <begin position="73"/>
        <end position="92"/>
    </location>
</feature>
<dbReference type="Proteomes" id="UP000657200">
    <property type="component" value="Unassembled WGS sequence"/>
</dbReference>
<feature type="transmembrane region" description="Helical" evidence="1">
    <location>
        <begin position="213"/>
        <end position="234"/>
    </location>
</feature>
<keyword evidence="1" id="KW-0812">Transmembrane</keyword>